<organism evidence="2 3">
    <name type="scientific">Roseovarius mucosus</name>
    <dbReference type="NCBI Taxonomy" id="215743"/>
    <lineage>
        <taxon>Bacteria</taxon>
        <taxon>Pseudomonadati</taxon>
        <taxon>Pseudomonadota</taxon>
        <taxon>Alphaproteobacteria</taxon>
        <taxon>Rhodobacterales</taxon>
        <taxon>Roseobacteraceae</taxon>
        <taxon>Roseovarius</taxon>
    </lineage>
</organism>
<gene>
    <name evidence="2" type="ORF">ROSMUCSMR3_00467</name>
</gene>
<keyword evidence="3" id="KW-1185">Reference proteome</keyword>
<proteinExistence type="predicted"/>
<dbReference type="Proteomes" id="UP000192273">
    <property type="component" value="Chromosome"/>
</dbReference>
<dbReference type="PANTHER" id="PTHR35528">
    <property type="entry name" value="BLL1675 PROTEIN"/>
    <property type="match status" value="1"/>
</dbReference>
<accession>A0A1V0RJR9</accession>
<sequence length="151" mass="17588">MMEPGIDVSHQAIRRWSVKFGPLITHVLRRQQPRPGNVWYLDEVVGKIAGRSYWLWRAVYHHGVMLQENLQSSKDKRATKWLLVKLMKRGGLMLKRIIMDKLCSYCTAKREVAPGLDHWSQKGFNNRSDSFRFCCLPANSTMTPSMSSYSW</sequence>
<evidence type="ECO:0000259" key="1">
    <source>
        <dbReference type="Pfam" id="PF13610"/>
    </source>
</evidence>
<dbReference type="InterPro" id="IPR052183">
    <property type="entry name" value="IS_Transposase"/>
</dbReference>
<feature type="domain" description="DDE" evidence="1">
    <location>
        <begin position="38"/>
        <end position="129"/>
    </location>
</feature>
<dbReference type="AlphaFoldDB" id="A0A1V0RJR9"/>
<name>A0A1V0RJR9_9RHOB</name>
<evidence type="ECO:0000313" key="3">
    <source>
        <dbReference type="Proteomes" id="UP000192273"/>
    </source>
</evidence>
<reference evidence="2 3" key="1">
    <citation type="submission" date="2017-03" db="EMBL/GenBank/DDBJ databases">
        <title>Genome Sequence of Roseovarius mucosus strain SMR3 Isolated from a culture of the Diatom Skeletonema marinoi.</title>
        <authorList>
            <person name="Topel M."/>
            <person name="Pinder M."/>
            <person name="Johansson O.N."/>
            <person name="Kourtchenko O."/>
            <person name="Godhe A."/>
            <person name="Clarke A.K."/>
        </authorList>
    </citation>
    <scope>NUCLEOTIDE SEQUENCE [LARGE SCALE GENOMIC DNA]</scope>
    <source>
        <strain evidence="2 3">SMR3</strain>
    </source>
</reference>
<dbReference type="EMBL" id="CP020474">
    <property type="protein sequence ID" value="ARE81971.1"/>
    <property type="molecule type" value="Genomic_DNA"/>
</dbReference>
<dbReference type="PANTHER" id="PTHR35528:SF3">
    <property type="entry name" value="BLL1675 PROTEIN"/>
    <property type="match status" value="1"/>
</dbReference>
<dbReference type="KEGG" id="rmm:ROSMUCSMR3_00467"/>
<evidence type="ECO:0000313" key="2">
    <source>
        <dbReference type="EMBL" id="ARE81971.1"/>
    </source>
</evidence>
<dbReference type="Pfam" id="PF13610">
    <property type="entry name" value="DDE_Tnp_IS240"/>
    <property type="match status" value="1"/>
</dbReference>
<protein>
    <submittedName>
        <fullName evidence="2">DDE domain protein</fullName>
    </submittedName>
</protein>
<dbReference type="InterPro" id="IPR032874">
    <property type="entry name" value="DDE_dom"/>
</dbReference>